<reference evidence="1" key="1">
    <citation type="journal article" date="2014" name="Front. Microbiol.">
        <title>High frequency of phylogenetically diverse reductive dehalogenase-homologous genes in deep subseafloor sedimentary metagenomes.</title>
        <authorList>
            <person name="Kawai M."/>
            <person name="Futagami T."/>
            <person name="Toyoda A."/>
            <person name="Takaki Y."/>
            <person name="Nishi S."/>
            <person name="Hori S."/>
            <person name="Arai W."/>
            <person name="Tsubouchi T."/>
            <person name="Morono Y."/>
            <person name="Uchiyama I."/>
            <person name="Ito T."/>
            <person name="Fujiyama A."/>
            <person name="Inagaki F."/>
            <person name="Takami H."/>
        </authorList>
    </citation>
    <scope>NUCLEOTIDE SEQUENCE</scope>
    <source>
        <strain evidence="1">Expedition CK06-06</strain>
    </source>
</reference>
<proteinExistence type="predicted"/>
<sequence length="60" mass="6428">VLETATITSILGGISRITLTGNMVQYGHSKILIPDGIARRFGGSPVKPAIRRLETTYSAE</sequence>
<feature type="non-terminal residue" evidence="1">
    <location>
        <position position="1"/>
    </location>
</feature>
<accession>X1EIL2</accession>
<evidence type="ECO:0000313" key="1">
    <source>
        <dbReference type="EMBL" id="GAH33166.1"/>
    </source>
</evidence>
<organism evidence="1">
    <name type="scientific">marine sediment metagenome</name>
    <dbReference type="NCBI Taxonomy" id="412755"/>
    <lineage>
        <taxon>unclassified sequences</taxon>
        <taxon>metagenomes</taxon>
        <taxon>ecological metagenomes</taxon>
    </lineage>
</organism>
<name>X1EIL2_9ZZZZ</name>
<dbReference type="AlphaFoldDB" id="X1EIL2"/>
<comment type="caution">
    <text evidence="1">The sequence shown here is derived from an EMBL/GenBank/DDBJ whole genome shotgun (WGS) entry which is preliminary data.</text>
</comment>
<dbReference type="EMBL" id="BARU01009136">
    <property type="protein sequence ID" value="GAH33166.1"/>
    <property type="molecule type" value="Genomic_DNA"/>
</dbReference>
<gene>
    <name evidence="1" type="ORF">S03H2_17681</name>
</gene>
<protein>
    <submittedName>
        <fullName evidence="1">Uncharacterized protein</fullName>
    </submittedName>
</protein>